<proteinExistence type="predicted"/>
<accession>A0A1X2GQS8</accession>
<name>A0A1X2GQS8_9FUNG</name>
<comment type="caution">
    <text evidence="2">The sequence shown here is derived from an EMBL/GenBank/DDBJ whole genome shotgun (WGS) entry which is preliminary data.</text>
</comment>
<evidence type="ECO:0000313" key="2">
    <source>
        <dbReference type="EMBL" id="ORX59469.1"/>
    </source>
</evidence>
<evidence type="ECO:0000256" key="1">
    <source>
        <dbReference type="SAM" id="MobiDB-lite"/>
    </source>
</evidence>
<organism evidence="2 3">
    <name type="scientific">Hesseltinella vesiculosa</name>
    <dbReference type="NCBI Taxonomy" id="101127"/>
    <lineage>
        <taxon>Eukaryota</taxon>
        <taxon>Fungi</taxon>
        <taxon>Fungi incertae sedis</taxon>
        <taxon>Mucoromycota</taxon>
        <taxon>Mucoromycotina</taxon>
        <taxon>Mucoromycetes</taxon>
        <taxon>Mucorales</taxon>
        <taxon>Cunninghamellaceae</taxon>
        <taxon>Hesseltinella</taxon>
    </lineage>
</organism>
<feature type="compositionally biased region" description="Polar residues" evidence="1">
    <location>
        <begin position="88"/>
        <end position="100"/>
    </location>
</feature>
<gene>
    <name evidence="2" type="ORF">DM01DRAFT_1405027</name>
</gene>
<protein>
    <submittedName>
        <fullName evidence="2">Uncharacterized protein</fullName>
    </submittedName>
</protein>
<feature type="region of interest" description="Disordered" evidence="1">
    <location>
        <begin position="1"/>
        <end position="100"/>
    </location>
</feature>
<dbReference type="Proteomes" id="UP000242146">
    <property type="component" value="Unassembled WGS sequence"/>
</dbReference>
<reference evidence="2 3" key="1">
    <citation type="submission" date="2016-07" db="EMBL/GenBank/DDBJ databases">
        <title>Pervasive Adenine N6-methylation of Active Genes in Fungi.</title>
        <authorList>
            <consortium name="DOE Joint Genome Institute"/>
            <person name="Mondo S.J."/>
            <person name="Dannebaum R.O."/>
            <person name="Kuo R.C."/>
            <person name="Labutti K."/>
            <person name="Haridas S."/>
            <person name="Kuo A."/>
            <person name="Salamov A."/>
            <person name="Ahrendt S.R."/>
            <person name="Lipzen A."/>
            <person name="Sullivan W."/>
            <person name="Andreopoulos W.B."/>
            <person name="Clum A."/>
            <person name="Lindquist E."/>
            <person name="Daum C."/>
            <person name="Ramamoorthy G.K."/>
            <person name="Gryganskyi A."/>
            <person name="Culley D."/>
            <person name="Magnuson J.K."/>
            <person name="James T.Y."/>
            <person name="O'Malley M.A."/>
            <person name="Stajich J.E."/>
            <person name="Spatafora J.W."/>
            <person name="Visel A."/>
            <person name="Grigoriev I.V."/>
        </authorList>
    </citation>
    <scope>NUCLEOTIDE SEQUENCE [LARGE SCALE GENOMIC DNA]</scope>
    <source>
        <strain evidence="2 3">NRRL 3301</strain>
    </source>
</reference>
<sequence>MPTARPSPIAGDTEDQPIHAGNQKPYESRLCTESNTPRAPHRKHHDTKTRHRNTESNTPKTSRHQVNTPQHREQYTENIMTPRRDTATSRQYTATPEVTS</sequence>
<feature type="compositionally biased region" description="Basic residues" evidence="1">
    <location>
        <begin position="39"/>
        <end position="51"/>
    </location>
</feature>
<keyword evidence="3" id="KW-1185">Reference proteome</keyword>
<evidence type="ECO:0000313" key="3">
    <source>
        <dbReference type="Proteomes" id="UP000242146"/>
    </source>
</evidence>
<dbReference type="AlphaFoldDB" id="A0A1X2GQS8"/>
<dbReference type="EMBL" id="MCGT01000005">
    <property type="protein sequence ID" value="ORX59469.1"/>
    <property type="molecule type" value="Genomic_DNA"/>
</dbReference>
<feature type="compositionally biased region" description="Polar residues" evidence="1">
    <location>
        <begin position="55"/>
        <end position="69"/>
    </location>
</feature>